<evidence type="ECO:0000313" key="2">
    <source>
        <dbReference type="EMBL" id="WHQ68645.1"/>
    </source>
</evidence>
<accession>A0AAX3WDG5</accession>
<feature type="region of interest" description="Disordered" evidence="1">
    <location>
        <begin position="98"/>
        <end position="120"/>
    </location>
</feature>
<dbReference type="AlphaFoldDB" id="A0AAX3WDG5"/>
<evidence type="ECO:0008006" key="4">
    <source>
        <dbReference type="Google" id="ProtNLM"/>
    </source>
</evidence>
<dbReference type="RefSeq" id="WP_283535250.1">
    <property type="nucleotide sequence ID" value="NZ_CP073633.1"/>
</dbReference>
<gene>
    <name evidence="2" type="ORF">KEC54_20080</name>
</gene>
<proteinExistence type="predicted"/>
<name>A0AAX3WDG5_METEX</name>
<sequence length="120" mass="13599">MTKAELHEYGTTMYGRRYQPRLAAILSHYRGKPISQAQVSQWVGGEDGHRDPPEWIEPLLMRAAIQIAGELRARADLLDALLDRDFFRGFAKHGLYPRPFPGATDEDFIDPEQPKPAAKP</sequence>
<protein>
    <recommendedName>
        <fullName evidence="4">Transposase</fullName>
    </recommendedName>
</protein>
<evidence type="ECO:0000256" key="1">
    <source>
        <dbReference type="SAM" id="MobiDB-lite"/>
    </source>
</evidence>
<evidence type="ECO:0000313" key="3">
    <source>
        <dbReference type="Proteomes" id="UP001223720"/>
    </source>
</evidence>
<dbReference type="EMBL" id="CP073633">
    <property type="protein sequence ID" value="WHQ68645.1"/>
    <property type="molecule type" value="Genomic_DNA"/>
</dbReference>
<dbReference type="Proteomes" id="UP001223720">
    <property type="component" value="Chromosome"/>
</dbReference>
<reference evidence="2" key="1">
    <citation type="journal article" date="2022" name="Biotechnol. Bioprocess Eng.">
        <title>Pan-genome Analysis Reveals Comparative Genomic Features of Central Metabolic Pathways in Methylorubrum extorquens.</title>
        <authorList>
            <person name="Lee G.M."/>
            <person name="Scott-Nevros Z.K."/>
            <person name="Lee S.-M."/>
            <person name="Kim D."/>
        </authorList>
    </citation>
    <scope>NUCLEOTIDE SEQUENCE</scope>
    <source>
        <strain evidence="2">ATCC 55366</strain>
    </source>
</reference>
<organism evidence="2 3">
    <name type="scientific">Methylorubrum extorquens</name>
    <name type="common">Methylobacterium dichloromethanicum</name>
    <name type="synonym">Methylobacterium extorquens</name>
    <dbReference type="NCBI Taxonomy" id="408"/>
    <lineage>
        <taxon>Bacteria</taxon>
        <taxon>Pseudomonadati</taxon>
        <taxon>Pseudomonadota</taxon>
        <taxon>Alphaproteobacteria</taxon>
        <taxon>Hyphomicrobiales</taxon>
        <taxon>Methylobacteriaceae</taxon>
        <taxon>Methylorubrum</taxon>
    </lineage>
</organism>